<dbReference type="InterPro" id="IPR049946">
    <property type="entry name" value="RIBOSOMAL_L20_CS"/>
</dbReference>
<evidence type="ECO:0000256" key="7">
    <source>
        <dbReference type="RuleBase" id="RU004311"/>
    </source>
</evidence>
<accession>A0A2Z5ZB91</accession>
<comment type="function">
    <text evidence="7">Binds directly to 23S ribosomal RNA and is necessary for the in vitro assembly process of the 50S ribosomal subunit. It is not involved in the protein synthesizing functions of that subunit.</text>
</comment>
<keyword evidence="5 6" id="KW-0687">Ribonucleoprotein</keyword>
<dbReference type="GO" id="GO:0019843">
    <property type="term" value="F:rRNA binding"/>
    <property type="evidence" value="ECO:0007669"/>
    <property type="project" value="UniProtKB-KW"/>
</dbReference>
<evidence type="ECO:0000256" key="2">
    <source>
        <dbReference type="ARBA" id="ARBA00022730"/>
    </source>
</evidence>
<dbReference type="InterPro" id="IPR035566">
    <property type="entry name" value="Ribosomal_protein_bL20_C"/>
</dbReference>
<dbReference type="HAMAP" id="MF_00382">
    <property type="entry name" value="Ribosomal_bL20"/>
    <property type="match status" value="1"/>
</dbReference>
<comment type="similarity">
    <text evidence="1 6">Belongs to the bacterial ribosomal protein bL20 family.</text>
</comment>
<dbReference type="CDD" id="cd07026">
    <property type="entry name" value="Ribosomal_L20"/>
    <property type="match status" value="1"/>
</dbReference>
<dbReference type="InterPro" id="IPR005813">
    <property type="entry name" value="Ribosomal_bL20"/>
</dbReference>
<dbReference type="GO" id="GO:0003735">
    <property type="term" value="F:structural constituent of ribosome"/>
    <property type="evidence" value="ECO:0007669"/>
    <property type="project" value="InterPro"/>
</dbReference>
<dbReference type="PANTHER" id="PTHR10986">
    <property type="entry name" value="39S RIBOSOMAL PROTEIN L20"/>
    <property type="match status" value="1"/>
</dbReference>
<evidence type="ECO:0000256" key="5">
    <source>
        <dbReference type="ARBA" id="ARBA00023274"/>
    </source>
</evidence>
<sequence>MVRVKRGNVLRKRHKKILSLSKGYVGSHSRLFRTAKQQVMKALKYSYIDRKKKKRNFRKVWIIRINAMARLHNLSYNQLINFLKKSNITLNRKMISQLNIINAIFMKQLIKKLIFLYF</sequence>
<protein>
    <recommendedName>
        <fullName evidence="7">50S ribosomal protein L20</fullName>
    </recommendedName>
</protein>
<evidence type="ECO:0000313" key="8">
    <source>
        <dbReference type="EMBL" id="BBC77658.1"/>
    </source>
</evidence>
<reference evidence="8" key="1">
    <citation type="submission" date="2018-02" db="EMBL/GenBank/DDBJ databases">
        <title>Evolution and diversity of non-photosynthetic diatom plastid genomes.</title>
        <authorList>
            <person name="Kamikawa R."/>
            <person name="Ishii K."/>
        </authorList>
    </citation>
    <scope>NUCLEOTIDE SEQUENCE</scope>
    <source>
        <strain evidence="8">NIES 3576</strain>
    </source>
</reference>
<keyword evidence="8" id="KW-0934">Plastid</keyword>
<dbReference type="NCBIfam" id="TIGR01032">
    <property type="entry name" value="rplT_bact"/>
    <property type="match status" value="1"/>
</dbReference>
<dbReference type="Pfam" id="PF00453">
    <property type="entry name" value="Ribosomal_L20"/>
    <property type="match status" value="1"/>
</dbReference>
<keyword evidence="4 6" id="KW-0689">Ribosomal protein</keyword>
<evidence type="ECO:0000256" key="4">
    <source>
        <dbReference type="ARBA" id="ARBA00022980"/>
    </source>
</evidence>
<dbReference type="EMBL" id="AP018508">
    <property type="protein sequence ID" value="BBC77658.1"/>
    <property type="molecule type" value="Genomic_DNA"/>
</dbReference>
<dbReference type="SUPFAM" id="SSF74731">
    <property type="entry name" value="Ribosomal protein L20"/>
    <property type="match status" value="1"/>
</dbReference>
<dbReference type="PROSITE" id="PS00937">
    <property type="entry name" value="RIBOSOMAL_L20"/>
    <property type="match status" value="1"/>
</dbReference>
<dbReference type="AlphaFoldDB" id="A0A2Z5ZB91"/>
<name>A0A2Z5ZB91_9STRA</name>
<geneLocation type="plastid" evidence="8"/>
<dbReference type="Gene3D" id="1.10.1900.20">
    <property type="entry name" value="Ribosomal protein L20"/>
    <property type="match status" value="1"/>
</dbReference>
<keyword evidence="2 7" id="KW-0699">rRNA-binding</keyword>
<dbReference type="GO" id="GO:1990904">
    <property type="term" value="C:ribonucleoprotein complex"/>
    <property type="evidence" value="ECO:0007669"/>
    <property type="project" value="UniProtKB-KW"/>
</dbReference>
<dbReference type="PRINTS" id="PR00062">
    <property type="entry name" value="RIBOSOMALL20"/>
</dbReference>
<proteinExistence type="inferred from homology"/>
<dbReference type="GO" id="GO:0005840">
    <property type="term" value="C:ribosome"/>
    <property type="evidence" value="ECO:0007669"/>
    <property type="project" value="UniProtKB-KW"/>
</dbReference>
<keyword evidence="3 7" id="KW-0694">RNA-binding</keyword>
<dbReference type="Gene3D" id="6.10.160.10">
    <property type="match status" value="1"/>
</dbReference>
<organism evidence="8">
    <name type="scientific">Nitzschia sp. NIES-3576</name>
    <dbReference type="NCBI Taxonomy" id="2083273"/>
    <lineage>
        <taxon>Eukaryota</taxon>
        <taxon>Sar</taxon>
        <taxon>Stramenopiles</taxon>
        <taxon>Ochrophyta</taxon>
        <taxon>Bacillariophyta</taxon>
        <taxon>Bacillariophyceae</taxon>
        <taxon>Bacillariophycidae</taxon>
        <taxon>Bacillariales</taxon>
        <taxon>Bacillariaceae</taxon>
        <taxon>Nitzschia</taxon>
    </lineage>
</organism>
<gene>
    <name evidence="8" type="primary">rpl20</name>
</gene>
<evidence type="ECO:0000256" key="6">
    <source>
        <dbReference type="RuleBase" id="RU000561"/>
    </source>
</evidence>
<evidence type="ECO:0000256" key="1">
    <source>
        <dbReference type="ARBA" id="ARBA00007698"/>
    </source>
</evidence>
<dbReference type="GO" id="GO:0006412">
    <property type="term" value="P:translation"/>
    <property type="evidence" value="ECO:0007669"/>
    <property type="project" value="InterPro"/>
</dbReference>
<evidence type="ECO:0000256" key="3">
    <source>
        <dbReference type="ARBA" id="ARBA00022884"/>
    </source>
</evidence>